<dbReference type="InterPro" id="IPR001451">
    <property type="entry name" value="Hexapep"/>
</dbReference>
<dbReference type="PANTHER" id="PTHR23416:SF23">
    <property type="entry name" value="ACETYLTRANSFERASE C18B11.09C-RELATED"/>
    <property type="match status" value="1"/>
</dbReference>
<reference evidence="5" key="1">
    <citation type="journal article" date="2019" name="Int. J. Syst. Evol. Microbiol.">
        <title>The Global Catalogue of Microorganisms (GCM) 10K type strain sequencing project: providing services to taxonomists for standard genome sequencing and annotation.</title>
        <authorList>
            <consortium name="The Broad Institute Genomics Platform"/>
            <consortium name="The Broad Institute Genome Sequencing Center for Infectious Disease"/>
            <person name="Wu L."/>
            <person name="Ma J."/>
        </authorList>
    </citation>
    <scope>NUCLEOTIDE SEQUENCE [LARGE SCALE GENOMIC DNA]</scope>
    <source>
        <strain evidence="5">CCUG 55995</strain>
    </source>
</reference>
<evidence type="ECO:0000256" key="3">
    <source>
        <dbReference type="ARBA" id="ARBA00022737"/>
    </source>
</evidence>
<protein>
    <submittedName>
        <fullName evidence="4">DapH/DapD/GlmU-related protein</fullName>
    </submittedName>
</protein>
<evidence type="ECO:0000313" key="5">
    <source>
        <dbReference type="Proteomes" id="UP001595952"/>
    </source>
</evidence>
<keyword evidence="5" id="KW-1185">Reference proteome</keyword>
<dbReference type="SUPFAM" id="SSF51161">
    <property type="entry name" value="Trimeric LpxA-like enzymes"/>
    <property type="match status" value="1"/>
</dbReference>
<dbReference type="PANTHER" id="PTHR23416">
    <property type="entry name" value="SIALIC ACID SYNTHASE-RELATED"/>
    <property type="match status" value="1"/>
</dbReference>
<dbReference type="Pfam" id="PF00132">
    <property type="entry name" value="Hexapep"/>
    <property type="match status" value="1"/>
</dbReference>
<comment type="similarity">
    <text evidence="1">Belongs to the transferase hexapeptide repeat family.</text>
</comment>
<dbReference type="PROSITE" id="PS00101">
    <property type="entry name" value="HEXAPEP_TRANSFERASES"/>
    <property type="match status" value="1"/>
</dbReference>
<dbReference type="InterPro" id="IPR018357">
    <property type="entry name" value="Hexapep_transf_CS"/>
</dbReference>
<evidence type="ECO:0000256" key="2">
    <source>
        <dbReference type="ARBA" id="ARBA00022679"/>
    </source>
</evidence>
<comment type="caution">
    <text evidence="4">The sequence shown here is derived from an EMBL/GenBank/DDBJ whole genome shotgun (WGS) entry which is preliminary data.</text>
</comment>
<evidence type="ECO:0000313" key="4">
    <source>
        <dbReference type="EMBL" id="MFC4639985.1"/>
    </source>
</evidence>
<keyword evidence="3" id="KW-0677">Repeat</keyword>
<organism evidence="4 5">
    <name type="scientific">Deinococcus hohokamensis</name>
    <dbReference type="NCBI Taxonomy" id="309883"/>
    <lineage>
        <taxon>Bacteria</taxon>
        <taxon>Thermotogati</taxon>
        <taxon>Deinococcota</taxon>
        <taxon>Deinococci</taxon>
        <taxon>Deinococcales</taxon>
        <taxon>Deinococcaceae</taxon>
        <taxon>Deinococcus</taxon>
    </lineage>
</organism>
<dbReference type="InterPro" id="IPR051159">
    <property type="entry name" value="Hexapeptide_acetyltransf"/>
</dbReference>
<dbReference type="Proteomes" id="UP001595952">
    <property type="component" value="Unassembled WGS sequence"/>
</dbReference>
<evidence type="ECO:0000256" key="1">
    <source>
        <dbReference type="ARBA" id="ARBA00007274"/>
    </source>
</evidence>
<dbReference type="EMBL" id="JBHSEI010000011">
    <property type="protein sequence ID" value="MFC4639985.1"/>
    <property type="molecule type" value="Genomic_DNA"/>
</dbReference>
<dbReference type="RefSeq" id="WP_380062989.1">
    <property type="nucleotide sequence ID" value="NZ_JBHSEI010000011.1"/>
</dbReference>
<dbReference type="Gene3D" id="2.160.10.10">
    <property type="entry name" value="Hexapeptide repeat proteins"/>
    <property type="match status" value="1"/>
</dbReference>
<name>A0ABV9IE45_9DEIO</name>
<proteinExistence type="inferred from homology"/>
<dbReference type="InterPro" id="IPR011004">
    <property type="entry name" value="Trimer_LpxA-like_sf"/>
</dbReference>
<accession>A0ABV9IE45</accession>
<gene>
    <name evidence="4" type="ORF">ACFO0D_16785</name>
</gene>
<keyword evidence="2" id="KW-0808">Transferase</keyword>
<sequence>MYVSLGENVWVGAFTFIGGNPSAHVQIGNNVDIAPKVTIITGTHQLGTPQQRAGLGETRGVIINDGVWIGAGSLILPGVSIGGGSVIAAGSVVNRDVPENVLVAGVPARVIKDLPES</sequence>